<reference evidence="1" key="1">
    <citation type="journal article" date="2014" name="Front. Microbiol.">
        <title>High frequency of phylogenetically diverse reductive dehalogenase-homologous genes in deep subseafloor sedimentary metagenomes.</title>
        <authorList>
            <person name="Kawai M."/>
            <person name="Futagami T."/>
            <person name="Toyoda A."/>
            <person name="Takaki Y."/>
            <person name="Nishi S."/>
            <person name="Hori S."/>
            <person name="Arai W."/>
            <person name="Tsubouchi T."/>
            <person name="Morono Y."/>
            <person name="Uchiyama I."/>
            <person name="Ito T."/>
            <person name="Fujiyama A."/>
            <person name="Inagaki F."/>
            <person name="Takami H."/>
        </authorList>
    </citation>
    <scope>NUCLEOTIDE SEQUENCE</scope>
    <source>
        <strain evidence="1">Expedition CK06-06</strain>
    </source>
</reference>
<sequence>TTNEYFDAYKYSQITEDQLRTELMLKGLTLKETDILIKSKQIKWGMPDN</sequence>
<organism evidence="1">
    <name type="scientific">marine sediment metagenome</name>
    <dbReference type="NCBI Taxonomy" id="412755"/>
    <lineage>
        <taxon>unclassified sequences</taxon>
        <taxon>metagenomes</taxon>
        <taxon>ecological metagenomes</taxon>
    </lineage>
</organism>
<evidence type="ECO:0000313" key="1">
    <source>
        <dbReference type="EMBL" id="GAH28521.1"/>
    </source>
</evidence>
<protein>
    <submittedName>
        <fullName evidence="1">Uncharacterized protein</fullName>
    </submittedName>
</protein>
<gene>
    <name evidence="1" type="ORF">S01H4_66925</name>
</gene>
<dbReference type="AlphaFoldDB" id="X1E5K0"/>
<dbReference type="EMBL" id="BART01041735">
    <property type="protein sequence ID" value="GAH28521.1"/>
    <property type="molecule type" value="Genomic_DNA"/>
</dbReference>
<feature type="non-terminal residue" evidence="1">
    <location>
        <position position="1"/>
    </location>
</feature>
<accession>X1E5K0</accession>
<comment type="caution">
    <text evidence="1">The sequence shown here is derived from an EMBL/GenBank/DDBJ whole genome shotgun (WGS) entry which is preliminary data.</text>
</comment>
<proteinExistence type="predicted"/>
<name>X1E5K0_9ZZZZ</name>